<dbReference type="EMBL" id="CP001804">
    <property type="protein sequence ID" value="ACY14562.1"/>
    <property type="molecule type" value="Genomic_DNA"/>
</dbReference>
<dbReference type="InterPro" id="IPR001242">
    <property type="entry name" value="Condensation_dom"/>
</dbReference>
<dbReference type="Pfam" id="PF00975">
    <property type="entry name" value="Thioesterase"/>
    <property type="match status" value="1"/>
</dbReference>
<dbReference type="GO" id="GO:0005829">
    <property type="term" value="C:cytosol"/>
    <property type="evidence" value="ECO:0007669"/>
    <property type="project" value="TreeGrafter"/>
</dbReference>
<dbReference type="PANTHER" id="PTHR45527:SF1">
    <property type="entry name" value="FATTY ACID SYNTHASE"/>
    <property type="match status" value="1"/>
</dbReference>
<dbReference type="STRING" id="502025.Hoch_2017"/>
<dbReference type="eggNOG" id="COG1020">
    <property type="taxonomic scope" value="Bacteria"/>
</dbReference>
<keyword evidence="6" id="KW-1185">Reference proteome</keyword>
<dbReference type="Gene3D" id="2.30.38.10">
    <property type="entry name" value="Luciferase, Domain 3"/>
    <property type="match status" value="1"/>
</dbReference>
<feature type="region of interest" description="Disordered" evidence="3">
    <location>
        <begin position="1"/>
        <end position="20"/>
    </location>
</feature>
<dbReference type="SUPFAM" id="SSF53474">
    <property type="entry name" value="alpha/beta-Hydrolases"/>
    <property type="match status" value="1"/>
</dbReference>
<dbReference type="InterPro" id="IPR023213">
    <property type="entry name" value="CAT-like_dom_sf"/>
</dbReference>
<dbReference type="NCBIfam" id="TIGR01733">
    <property type="entry name" value="AA-adenyl-dom"/>
    <property type="match status" value="1"/>
</dbReference>
<dbReference type="Gene3D" id="3.40.50.1820">
    <property type="entry name" value="alpha/beta hydrolase"/>
    <property type="match status" value="1"/>
</dbReference>
<proteinExistence type="predicted"/>
<dbReference type="InterPro" id="IPR045851">
    <property type="entry name" value="AMP-bd_C_sf"/>
</dbReference>
<evidence type="ECO:0000256" key="3">
    <source>
        <dbReference type="SAM" id="MobiDB-lite"/>
    </source>
</evidence>
<dbReference type="Gene3D" id="3.30.559.30">
    <property type="entry name" value="Nonribosomal peptide synthetase, condensation domain"/>
    <property type="match status" value="1"/>
</dbReference>
<dbReference type="InterPro" id="IPR001031">
    <property type="entry name" value="Thioesterase"/>
</dbReference>
<dbReference type="Proteomes" id="UP000001880">
    <property type="component" value="Chromosome"/>
</dbReference>
<reference evidence="5 6" key="1">
    <citation type="journal article" date="2010" name="Stand. Genomic Sci.">
        <title>Complete genome sequence of Haliangium ochraceum type strain (SMP-2).</title>
        <authorList>
            <consortium name="US DOE Joint Genome Institute (JGI-PGF)"/>
            <person name="Ivanova N."/>
            <person name="Daum C."/>
            <person name="Lang E."/>
            <person name="Abt B."/>
            <person name="Kopitz M."/>
            <person name="Saunders E."/>
            <person name="Lapidus A."/>
            <person name="Lucas S."/>
            <person name="Glavina Del Rio T."/>
            <person name="Nolan M."/>
            <person name="Tice H."/>
            <person name="Copeland A."/>
            <person name="Cheng J.F."/>
            <person name="Chen F."/>
            <person name="Bruce D."/>
            <person name="Goodwin L."/>
            <person name="Pitluck S."/>
            <person name="Mavromatis K."/>
            <person name="Pati A."/>
            <person name="Mikhailova N."/>
            <person name="Chen A."/>
            <person name="Palaniappan K."/>
            <person name="Land M."/>
            <person name="Hauser L."/>
            <person name="Chang Y.J."/>
            <person name="Jeffries C.D."/>
            <person name="Detter J.C."/>
            <person name="Brettin T."/>
            <person name="Rohde M."/>
            <person name="Goker M."/>
            <person name="Bristow J."/>
            <person name="Markowitz V."/>
            <person name="Eisen J.A."/>
            <person name="Hugenholtz P."/>
            <person name="Kyrpides N.C."/>
            <person name="Klenk H.P."/>
        </authorList>
    </citation>
    <scope>NUCLEOTIDE SEQUENCE [LARGE SCALE GENOMIC DNA]</scope>
    <source>
        <strain evidence="6">DSM 14365 / CIP 107738 / JCM 11303 / AJ 13395 / SMP-2</strain>
    </source>
</reference>
<dbReference type="GO" id="GO:0047527">
    <property type="term" value="F:2,3-dihydroxybenzoate-serine ligase activity"/>
    <property type="evidence" value="ECO:0007669"/>
    <property type="project" value="TreeGrafter"/>
</dbReference>
<dbReference type="OrthoDB" id="9757540at2"/>
<evidence type="ECO:0000259" key="4">
    <source>
        <dbReference type="PROSITE" id="PS50075"/>
    </source>
</evidence>
<dbReference type="InterPro" id="IPR025110">
    <property type="entry name" value="AMP-bd_C"/>
</dbReference>
<dbReference type="SUPFAM" id="SSF56801">
    <property type="entry name" value="Acetyl-CoA synthetase-like"/>
    <property type="match status" value="1"/>
</dbReference>
<dbReference type="SUPFAM" id="SSF52777">
    <property type="entry name" value="CoA-dependent acyltransferases"/>
    <property type="match status" value="2"/>
</dbReference>
<feature type="domain" description="Carrier" evidence="4">
    <location>
        <begin position="1032"/>
        <end position="1107"/>
    </location>
</feature>
<dbReference type="FunFam" id="3.40.50.12780:FF:000012">
    <property type="entry name" value="Non-ribosomal peptide synthetase"/>
    <property type="match status" value="1"/>
</dbReference>
<dbReference type="Gene3D" id="3.30.559.10">
    <property type="entry name" value="Chloramphenicol acetyltransferase-like domain"/>
    <property type="match status" value="1"/>
</dbReference>
<dbReference type="eggNOG" id="COG3319">
    <property type="taxonomic scope" value="Bacteria"/>
</dbReference>
<dbReference type="InterPro" id="IPR020802">
    <property type="entry name" value="TesA-like"/>
</dbReference>
<dbReference type="PROSITE" id="PS50075">
    <property type="entry name" value="CARRIER"/>
    <property type="match status" value="1"/>
</dbReference>
<dbReference type="Gene3D" id="3.40.50.980">
    <property type="match status" value="2"/>
</dbReference>
<dbReference type="Pfam" id="PF00550">
    <property type="entry name" value="PP-binding"/>
    <property type="match status" value="1"/>
</dbReference>
<dbReference type="CDD" id="cd05930">
    <property type="entry name" value="A_NRPS"/>
    <property type="match status" value="1"/>
</dbReference>
<dbReference type="InterPro" id="IPR010071">
    <property type="entry name" value="AA_adenyl_dom"/>
</dbReference>
<dbReference type="SMART" id="SM00823">
    <property type="entry name" value="PKS_PP"/>
    <property type="match status" value="1"/>
</dbReference>
<dbReference type="InterPro" id="IPR036736">
    <property type="entry name" value="ACP-like_sf"/>
</dbReference>
<accession>D0LFW0</accession>
<dbReference type="InterPro" id="IPR009081">
    <property type="entry name" value="PP-bd_ACP"/>
</dbReference>
<evidence type="ECO:0000256" key="1">
    <source>
        <dbReference type="ARBA" id="ARBA00022450"/>
    </source>
</evidence>
<feature type="region of interest" description="Disordered" evidence="3">
    <location>
        <begin position="1281"/>
        <end position="1304"/>
    </location>
</feature>
<gene>
    <name evidence="5" type="ordered locus">Hoch_2017</name>
</gene>
<dbReference type="Gene3D" id="3.30.300.30">
    <property type="match status" value="1"/>
</dbReference>
<dbReference type="GO" id="GO:0031177">
    <property type="term" value="F:phosphopantetheine binding"/>
    <property type="evidence" value="ECO:0007669"/>
    <property type="project" value="InterPro"/>
</dbReference>
<dbReference type="GO" id="GO:0043041">
    <property type="term" value="P:amino acid activation for nonribosomal peptide biosynthetic process"/>
    <property type="evidence" value="ECO:0007669"/>
    <property type="project" value="TreeGrafter"/>
</dbReference>
<evidence type="ECO:0000313" key="5">
    <source>
        <dbReference type="EMBL" id="ACY14562.1"/>
    </source>
</evidence>
<dbReference type="KEGG" id="hoh:Hoch_2017"/>
<dbReference type="SUPFAM" id="SSF47336">
    <property type="entry name" value="ACP-like"/>
    <property type="match status" value="1"/>
</dbReference>
<dbReference type="Pfam" id="PF00501">
    <property type="entry name" value="AMP-binding"/>
    <property type="match status" value="1"/>
</dbReference>
<dbReference type="InterPro" id="IPR020845">
    <property type="entry name" value="AMP-binding_CS"/>
</dbReference>
<sequence length="1419" mass="150453">MHSSLQAHASAASAQPHGADAPRVELPLSAAQHGIWLGQQLDPDSPAYNTAECIEIHGPIDPVHFEAALRQVMHEAQTLRMAVVAADGSRQRERAMSDWRFVYRAYDAGADWLATRAGDALASAGAATVETAAADAPDAAARAWMDADMRTPVDLARGPLFAHALFQCAADRYLWYFRAHHIALDGLGFSLVARRVAAVYSARMQGTAARSPAAFGPLEQVVREDLAYLGSDDYQRDRGFWIDQMSDIDTPATLARRAAPVSRTVVRDAARLDPALHASLQAAARGARTTWPALMLLATSVYLGRSTGASELVLGLPVMARLGSAAMRVPCMAMNIVPLRLPVPAEGEFAAGLAQVTQLLARVRPHQRYRYEHLRRELGRVGGDRRLFGPVVNLMPFDHPLSFAGHPATTHNLSAGPVEDLSIGVRACAAGGPGADGAERAPTLKLELDGNPACYRADELAAHRRGLCDTLAEIADNLNDLDGPTAPRASARPVRAAHAGALIAGECAFGPARSVCALLLERAARHGEDTAVVCGDTQLSYAQLVAAASALALELRRRGAGPETLVAVLLPRSAEAIVAIVAVLLAGGAYLALDPDAPRSRNQAIDEHAAPALVVTDETAGNALGDAIGTRAVRVDQILGRRDRALGVTPALPTEFAPDSLAYVIYTSGSTGAPKGVQVEHDALAHFVAGAMQRYRVRHRDRVLQFAPLHFDASIEEIFVTLCAGATLVLRASDMLDSVPRFLEACAAQAITVLDLPTAYWHELAYSISTGAATLPPCVHTVIIGGEAALPERVARWRSSVASLVALLNTYGPSEATIVATVAMLAGPDPIAVDGDEVPIGLPLGNTGAAVLDRRAQPVPRGAIGELYLTGPSLARGYLGRDDLSESRFVTLQHLPGTPRAYRTGDLVRQRADGQLVFIGRVDDECKISGHRVSPAEIETVLAAAPGVREAAVIARDEAGSKYLAAHVAADAPAPTPAELRQHLRAALPPALVPSAIHLHERLPRNPAGKIDRAALARAQVQAAVSDAAPAAPMSPGERQVLEVWHQVLGLNALRPEDDFFALGGQSLQSIQVANRLGVALGRDVPVALLFRYPTAAGLAWALEHELAPAASAGPRDGRAANPGLSPLLSIAGQSDEFSGHGQADETTTRTPLFCVHPAAGLSWSYLALTRHLDSRRAVYGIQSPALSGDAATPEGYASLADLASDYVARIRAVQPSGPYALLGWSMGGVIAHAMAARLQAQGHEVALLALLDAYPRESWPEPRDSAEREAMRALLHIAGPRVTGDDDAPDDTIGDASDDAPGTREQLRARLAGAGSALRGLGDDALDALVAVATRNVELLRTAQHRPFRGDAVLFTARQTRTQEGFSGAAWKPHIDGCIESIEFECSHATILQDDRAEFIGQAVERRLNERDHRRDAR</sequence>
<keyword evidence="2" id="KW-0597">Phosphoprotein</keyword>
<name>D0LFW0_HALO1</name>
<keyword evidence="1" id="KW-0596">Phosphopantetheine</keyword>
<feature type="compositionally biased region" description="Acidic residues" evidence="3">
    <location>
        <begin position="1286"/>
        <end position="1299"/>
    </location>
</feature>
<dbReference type="InterPro" id="IPR000873">
    <property type="entry name" value="AMP-dep_synth/lig_dom"/>
</dbReference>
<organism evidence="5 6">
    <name type="scientific">Haliangium ochraceum (strain DSM 14365 / JCM 11303 / SMP-2)</name>
    <dbReference type="NCBI Taxonomy" id="502025"/>
    <lineage>
        <taxon>Bacteria</taxon>
        <taxon>Pseudomonadati</taxon>
        <taxon>Myxococcota</taxon>
        <taxon>Polyangia</taxon>
        <taxon>Haliangiales</taxon>
        <taxon>Kofleriaceae</taxon>
        <taxon>Haliangium</taxon>
    </lineage>
</organism>
<dbReference type="Pfam" id="PF00668">
    <property type="entry name" value="Condensation"/>
    <property type="match status" value="2"/>
</dbReference>
<dbReference type="InterPro" id="IPR020806">
    <property type="entry name" value="PKS_PP-bd"/>
</dbReference>
<dbReference type="HOGENOM" id="CLU_000022_2_13_7"/>
<dbReference type="Pfam" id="PF13193">
    <property type="entry name" value="AMP-binding_C"/>
    <property type="match status" value="1"/>
</dbReference>
<dbReference type="RefSeq" id="WP_012827170.1">
    <property type="nucleotide sequence ID" value="NC_013440.1"/>
</dbReference>
<protein>
    <submittedName>
        <fullName evidence="5">Amino acid adenylation domain protein</fullName>
    </submittedName>
</protein>
<dbReference type="SMART" id="SM00824">
    <property type="entry name" value="PKS_TE"/>
    <property type="match status" value="1"/>
</dbReference>
<dbReference type="PROSITE" id="PS00455">
    <property type="entry name" value="AMP_BINDING"/>
    <property type="match status" value="1"/>
</dbReference>
<evidence type="ECO:0000256" key="2">
    <source>
        <dbReference type="ARBA" id="ARBA00022553"/>
    </source>
</evidence>
<dbReference type="GO" id="GO:0009239">
    <property type="term" value="P:enterobactin biosynthetic process"/>
    <property type="evidence" value="ECO:0007669"/>
    <property type="project" value="TreeGrafter"/>
</dbReference>
<dbReference type="InterPro" id="IPR029058">
    <property type="entry name" value="AB_hydrolase_fold"/>
</dbReference>
<evidence type="ECO:0000313" key="6">
    <source>
        <dbReference type="Proteomes" id="UP000001880"/>
    </source>
</evidence>
<dbReference type="PANTHER" id="PTHR45527">
    <property type="entry name" value="NONRIBOSOMAL PEPTIDE SYNTHETASE"/>
    <property type="match status" value="1"/>
</dbReference>
<dbReference type="GO" id="GO:0009366">
    <property type="term" value="C:enterobactin synthetase complex"/>
    <property type="evidence" value="ECO:0007669"/>
    <property type="project" value="TreeGrafter"/>
</dbReference>